<evidence type="ECO:0000256" key="13">
    <source>
        <dbReference type="ARBA" id="ARBA00041418"/>
    </source>
</evidence>
<evidence type="ECO:0000256" key="6">
    <source>
        <dbReference type="ARBA" id="ARBA00022984"/>
    </source>
</evidence>
<evidence type="ECO:0000256" key="17">
    <source>
        <dbReference type="SAM" id="Phobius"/>
    </source>
</evidence>
<dbReference type="Pfam" id="PF01098">
    <property type="entry name" value="FTSW_RODA_SPOVE"/>
    <property type="match status" value="1"/>
</dbReference>
<feature type="transmembrane region" description="Helical" evidence="17">
    <location>
        <begin position="288"/>
        <end position="309"/>
    </location>
</feature>
<feature type="transmembrane region" description="Helical" evidence="17">
    <location>
        <begin position="143"/>
        <end position="163"/>
    </location>
</feature>
<dbReference type="GO" id="GO:0015648">
    <property type="term" value="F:lipid-linked peptidoglycan transporter activity"/>
    <property type="evidence" value="ECO:0007669"/>
    <property type="project" value="TreeGrafter"/>
</dbReference>
<dbReference type="GO" id="GO:0008360">
    <property type="term" value="P:regulation of cell shape"/>
    <property type="evidence" value="ECO:0007669"/>
    <property type="project" value="UniProtKB-KW"/>
</dbReference>
<feature type="transmembrane region" description="Helical" evidence="17">
    <location>
        <begin position="51"/>
        <end position="68"/>
    </location>
</feature>
<gene>
    <name evidence="18" type="ORF">BWX42_07200</name>
</gene>
<evidence type="ECO:0000256" key="16">
    <source>
        <dbReference type="ARBA" id="ARBA00049966"/>
    </source>
</evidence>
<reference evidence="18 19" key="1">
    <citation type="submission" date="2017-01" db="EMBL/GenBank/DDBJ databases">
        <title>Complete Genome Sequence of Dolosigranulum pigrum isolated from a Patient with interstitial lung disease.</title>
        <authorList>
            <person name="Mukhopadhyay R."/>
            <person name="Joaquin J."/>
            <person name="Hogue R."/>
            <person name="Fitzgerald S."/>
            <person name="Jospin G."/>
            <person name="Eisen J.A."/>
            <person name="Chaturvedi V."/>
        </authorList>
    </citation>
    <scope>NUCLEOTIDE SEQUENCE [LARGE SCALE GENOMIC DNA]</scope>
    <source>
        <strain evidence="18 19">15S00348</strain>
    </source>
</reference>
<evidence type="ECO:0000256" key="3">
    <source>
        <dbReference type="ARBA" id="ARBA00022679"/>
    </source>
</evidence>
<feature type="transmembrane region" description="Helical" evidence="17">
    <location>
        <begin position="112"/>
        <end position="131"/>
    </location>
</feature>
<dbReference type="GO" id="GO:0009252">
    <property type="term" value="P:peptidoglycan biosynthetic process"/>
    <property type="evidence" value="ECO:0007669"/>
    <property type="project" value="UniProtKB-KW"/>
</dbReference>
<keyword evidence="7 17" id="KW-1133">Transmembrane helix</keyword>
<dbReference type="GO" id="GO:0008955">
    <property type="term" value="F:peptidoglycan glycosyltransferase activity"/>
    <property type="evidence" value="ECO:0007669"/>
    <property type="project" value="UniProtKB-EC"/>
</dbReference>
<evidence type="ECO:0000256" key="9">
    <source>
        <dbReference type="ARBA" id="ARBA00032370"/>
    </source>
</evidence>
<dbReference type="InterPro" id="IPR001182">
    <property type="entry name" value="FtsW/RodA"/>
</dbReference>
<feature type="transmembrane region" description="Helical" evidence="17">
    <location>
        <begin position="169"/>
        <end position="186"/>
    </location>
</feature>
<feature type="transmembrane region" description="Helical" evidence="17">
    <location>
        <begin position="80"/>
        <end position="100"/>
    </location>
</feature>
<evidence type="ECO:0000256" key="14">
    <source>
        <dbReference type="ARBA" id="ARBA00044770"/>
    </source>
</evidence>
<comment type="caution">
    <text evidence="18">The sequence shown here is derived from an EMBL/GenBank/DDBJ whole genome shotgun (WGS) entry which is preliminary data.</text>
</comment>
<evidence type="ECO:0000256" key="1">
    <source>
        <dbReference type="ARBA" id="ARBA00004141"/>
    </source>
</evidence>
<feature type="transmembrane region" description="Helical" evidence="17">
    <location>
        <begin position="193"/>
        <end position="213"/>
    </location>
</feature>
<proteinExistence type="inferred from homology"/>
<comment type="similarity">
    <text evidence="11">Belongs to the SEDS family. FtsW subfamily.</text>
</comment>
<accession>A0A1S8KP40</accession>
<sequence>MIRQKLAYLDKWLLVPYIILLTLSIIMVYSASSYMAVANEGNPYDFLRKQVLFVILGIILMFISAMMNTKYWQDMRLIKIAAGVIFILLVVVFFMAPINGARRWIPLGFMNLQPAELAKLFTVWYFSYILSQKEHKTSEFKEFAQSMIAPTALLVVMAFIIWLQPDTGTPITIAIVSYTMVVMSGIPLKKGFLMGAIGTGLILSAYNILYFFGHYIPGFSGSYGHGRFLAVRYPFKLMQSEGLQLVNSYQALANGGLTGVGISASIQKTGYLPEAHTDFILSIIGEELGLVTIIGIILCMMVIISRIYIIGIRSHESFYYFMCMGIGMLFFIQVCLNLGAVSGVLPITGVPFPFLSYGGSSLLMSSLSIGMVLNIRIRYRLSQHSQEGVA</sequence>
<dbReference type="GO" id="GO:0032153">
    <property type="term" value="C:cell division site"/>
    <property type="evidence" value="ECO:0007669"/>
    <property type="project" value="TreeGrafter"/>
</dbReference>
<keyword evidence="5" id="KW-0133">Cell shape</keyword>
<evidence type="ECO:0000256" key="15">
    <source>
        <dbReference type="ARBA" id="ARBA00049902"/>
    </source>
</evidence>
<organism evidence="18 19">
    <name type="scientific">Dolosigranulum pigrum</name>
    <dbReference type="NCBI Taxonomy" id="29394"/>
    <lineage>
        <taxon>Bacteria</taxon>
        <taxon>Bacillati</taxon>
        <taxon>Bacillota</taxon>
        <taxon>Bacilli</taxon>
        <taxon>Lactobacillales</taxon>
        <taxon>Carnobacteriaceae</taxon>
        <taxon>Dolosigranulum</taxon>
    </lineage>
</organism>
<evidence type="ECO:0000256" key="4">
    <source>
        <dbReference type="ARBA" id="ARBA00022692"/>
    </source>
</evidence>
<keyword evidence="2" id="KW-0328">Glycosyltransferase</keyword>
<comment type="subcellular location">
    <subcellularLocation>
        <location evidence="1">Membrane</location>
        <topology evidence="1">Multi-pass membrane protein</topology>
    </subcellularLocation>
</comment>
<evidence type="ECO:0000256" key="2">
    <source>
        <dbReference type="ARBA" id="ARBA00022676"/>
    </source>
</evidence>
<protein>
    <recommendedName>
        <fullName evidence="12">Probable peptidoglycan glycosyltransferase FtsW</fullName>
        <ecNumber evidence="14">2.4.99.28</ecNumber>
    </recommendedName>
    <alternativeName>
        <fullName evidence="13">Cell division protein FtsW</fullName>
    </alternativeName>
    <alternativeName>
        <fullName evidence="10">Cell wall polymerase</fullName>
    </alternativeName>
    <alternativeName>
        <fullName evidence="9">Peptidoglycan polymerase</fullName>
    </alternativeName>
</protein>
<dbReference type="AlphaFoldDB" id="A0A1S8KP40"/>
<evidence type="ECO:0000256" key="8">
    <source>
        <dbReference type="ARBA" id="ARBA00023136"/>
    </source>
</evidence>
<comment type="function">
    <text evidence="16">Peptidoglycan polymerase that is essential for cell division.</text>
</comment>
<evidence type="ECO:0000256" key="7">
    <source>
        <dbReference type="ARBA" id="ARBA00022989"/>
    </source>
</evidence>
<evidence type="ECO:0000313" key="19">
    <source>
        <dbReference type="Proteomes" id="UP000190409"/>
    </source>
</evidence>
<dbReference type="PROSITE" id="PS00428">
    <property type="entry name" value="FTSW_RODA_SPOVE"/>
    <property type="match status" value="1"/>
</dbReference>
<dbReference type="PANTHER" id="PTHR30474">
    <property type="entry name" value="CELL CYCLE PROTEIN"/>
    <property type="match status" value="1"/>
</dbReference>
<evidence type="ECO:0000256" key="11">
    <source>
        <dbReference type="ARBA" id="ARBA00038053"/>
    </source>
</evidence>
<dbReference type="Proteomes" id="UP000190409">
    <property type="component" value="Unassembled WGS sequence"/>
</dbReference>
<evidence type="ECO:0000256" key="10">
    <source>
        <dbReference type="ARBA" id="ARBA00033270"/>
    </source>
</evidence>
<dbReference type="EC" id="2.4.99.28" evidence="14"/>
<dbReference type="PANTHER" id="PTHR30474:SF2">
    <property type="entry name" value="PEPTIDOGLYCAN GLYCOSYLTRANSFERASE FTSW-RELATED"/>
    <property type="match status" value="1"/>
</dbReference>
<feature type="transmembrane region" description="Helical" evidence="17">
    <location>
        <begin position="354"/>
        <end position="375"/>
    </location>
</feature>
<dbReference type="InterPro" id="IPR018365">
    <property type="entry name" value="Cell_cycle_FtsW-rel_CS"/>
</dbReference>
<feature type="transmembrane region" description="Helical" evidence="17">
    <location>
        <begin position="12"/>
        <end position="31"/>
    </location>
</feature>
<comment type="catalytic activity">
    <reaction evidence="15">
        <text>[GlcNAc-(1-&gt;4)-Mur2Ac(oyl-L-Ala-gamma-D-Glu-L-Lys-D-Ala-D-Ala)](n)-di-trans,octa-cis-undecaprenyl diphosphate + beta-D-GlcNAc-(1-&gt;4)-Mur2Ac(oyl-L-Ala-gamma-D-Glu-L-Lys-D-Ala-D-Ala)-di-trans,octa-cis-undecaprenyl diphosphate = [GlcNAc-(1-&gt;4)-Mur2Ac(oyl-L-Ala-gamma-D-Glu-L-Lys-D-Ala-D-Ala)](n+1)-di-trans,octa-cis-undecaprenyl diphosphate + di-trans,octa-cis-undecaprenyl diphosphate + H(+)</text>
        <dbReference type="Rhea" id="RHEA:23708"/>
        <dbReference type="Rhea" id="RHEA-COMP:9602"/>
        <dbReference type="Rhea" id="RHEA-COMP:9603"/>
        <dbReference type="ChEBI" id="CHEBI:15378"/>
        <dbReference type="ChEBI" id="CHEBI:58405"/>
        <dbReference type="ChEBI" id="CHEBI:60033"/>
        <dbReference type="ChEBI" id="CHEBI:78435"/>
        <dbReference type="EC" id="2.4.99.28"/>
    </reaction>
</comment>
<evidence type="ECO:0000256" key="12">
    <source>
        <dbReference type="ARBA" id="ARBA00041185"/>
    </source>
</evidence>
<keyword evidence="6" id="KW-0573">Peptidoglycan synthesis</keyword>
<name>A0A1S8KP40_9LACT</name>
<dbReference type="GO" id="GO:0005886">
    <property type="term" value="C:plasma membrane"/>
    <property type="evidence" value="ECO:0007669"/>
    <property type="project" value="TreeGrafter"/>
</dbReference>
<feature type="transmembrane region" description="Helical" evidence="17">
    <location>
        <begin position="318"/>
        <end position="342"/>
    </location>
</feature>
<keyword evidence="4 17" id="KW-0812">Transmembrane</keyword>
<dbReference type="GO" id="GO:0051301">
    <property type="term" value="P:cell division"/>
    <property type="evidence" value="ECO:0007669"/>
    <property type="project" value="InterPro"/>
</dbReference>
<keyword evidence="8 17" id="KW-0472">Membrane</keyword>
<evidence type="ECO:0000313" key="18">
    <source>
        <dbReference type="EMBL" id="OOL81509.1"/>
    </source>
</evidence>
<keyword evidence="3" id="KW-0808">Transferase</keyword>
<dbReference type="EMBL" id="MUYF01000003">
    <property type="protein sequence ID" value="OOL81509.1"/>
    <property type="molecule type" value="Genomic_DNA"/>
</dbReference>
<evidence type="ECO:0000256" key="5">
    <source>
        <dbReference type="ARBA" id="ARBA00022960"/>
    </source>
</evidence>